<dbReference type="CDD" id="cd14798">
    <property type="entry name" value="RX-CC_like"/>
    <property type="match status" value="1"/>
</dbReference>
<dbReference type="Gene3D" id="1.20.5.4130">
    <property type="match status" value="1"/>
</dbReference>
<dbReference type="SUPFAM" id="SSF52540">
    <property type="entry name" value="P-loop containing nucleoside triphosphate hydrolases"/>
    <property type="match status" value="1"/>
</dbReference>
<keyword evidence="3" id="KW-0677">Repeat</keyword>
<dbReference type="GO" id="GO:0051607">
    <property type="term" value="P:defense response to virus"/>
    <property type="evidence" value="ECO:0007669"/>
    <property type="project" value="UniProtKB-ARBA"/>
</dbReference>
<comment type="similarity">
    <text evidence="1">Belongs to the disease resistance NB-LRR family.</text>
</comment>
<dbReference type="FunFam" id="3.40.50.300:FF:001091">
    <property type="entry name" value="Probable disease resistance protein At1g61300"/>
    <property type="match status" value="1"/>
</dbReference>
<evidence type="ECO:0000256" key="2">
    <source>
        <dbReference type="ARBA" id="ARBA00022614"/>
    </source>
</evidence>
<dbReference type="InterPro" id="IPR041118">
    <property type="entry name" value="Rx_N"/>
</dbReference>
<dbReference type="GO" id="GO:0005524">
    <property type="term" value="F:ATP binding"/>
    <property type="evidence" value="ECO:0007669"/>
    <property type="project" value="UniProtKB-KW"/>
</dbReference>
<dbReference type="Gene3D" id="1.10.10.10">
    <property type="entry name" value="Winged helix-like DNA-binding domain superfamily/Winged helix DNA-binding domain"/>
    <property type="match status" value="1"/>
</dbReference>
<dbReference type="Pfam" id="PF00931">
    <property type="entry name" value="NB-ARC"/>
    <property type="match status" value="1"/>
</dbReference>
<evidence type="ECO:0000313" key="12">
    <source>
        <dbReference type="Proteomes" id="UP001161247"/>
    </source>
</evidence>
<dbReference type="InterPro" id="IPR044974">
    <property type="entry name" value="Disease_R_plants"/>
</dbReference>
<dbReference type="InterPro" id="IPR055414">
    <property type="entry name" value="LRR_R13L4/SHOC2-like"/>
</dbReference>
<dbReference type="InterPro" id="IPR042197">
    <property type="entry name" value="Apaf_helical"/>
</dbReference>
<dbReference type="InterPro" id="IPR002182">
    <property type="entry name" value="NB-ARC"/>
</dbReference>
<dbReference type="InterPro" id="IPR038005">
    <property type="entry name" value="RX-like_CC"/>
</dbReference>
<dbReference type="PANTHER" id="PTHR23155:SF1193">
    <property type="entry name" value="DISEASE RESISTANCE PROTEIN RPP13-RELATED"/>
    <property type="match status" value="1"/>
</dbReference>
<feature type="domain" description="NB-ARC" evidence="7">
    <location>
        <begin position="165"/>
        <end position="335"/>
    </location>
</feature>
<dbReference type="InterPro" id="IPR027417">
    <property type="entry name" value="P-loop_NTPase"/>
</dbReference>
<evidence type="ECO:0000259" key="9">
    <source>
        <dbReference type="Pfam" id="PF23559"/>
    </source>
</evidence>
<dbReference type="Proteomes" id="UP001161247">
    <property type="component" value="Chromosome 2"/>
</dbReference>
<evidence type="ECO:0000259" key="10">
    <source>
        <dbReference type="Pfam" id="PF23598"/>
    </source>
</evidence>
<dbReference type="Gene3D" id="3.80.10.10">
    <property type="entry name" value="Ribonuclease Inhibitor"/>
    <property type="match status" value="1"/>
</dbReference>
<dbReference type="PRINTS" id="PR00364">
    <property type="entry name" value="DISEASERSIST"/>
</dbReference>
<dbReference type="SUPFAM" id="SSF52058">
    <property type="entry name" value="L domain-like"/>
    <property type="match status" value="1"/>
</dbReference>
<feature type="domain" description="Disease resistance N-terminal" evidence="8">
    <location>
        <begin position="6"/>
        <end position="91"/>
    </location>
</feature>
<dbReference type="PANTHER" id="PTHR23155">
    <property type="entry name" value="DISEASE RESISTANCE PROTEIN RP"/>
    <property type="match status" value="1"/>
</dbReference>
<dbReference type="InterPro" id="IPR058922">
    <property type="entry name" value="WHD_DRP"/>
</dbReference>
<accession>A0AAV1CKV6</accession>
<protein>
    <submittedName>
        <fullName evidence="11">OLC1v1032349C1</fullName>
    </submittedName>
</protein>
<dbReference type="FunFam" id="1.10.10.10:FF:000322">
    <property type="entry name" value="Probable disease resistance protein At1g63360"/>
    <property type="match status" value="1"/>
</dbReference>
<proteinExistence type="inferred from homology"/>
<dbReference type="Pfam" id="PF23559">
    <property type="entry name" value="WHD_DRP"/>
    <property type="match status" value="1"/>
</dbReference>
<gene>
    <name evidence="11" type="ORF">OLC1_LOCUS7048</name>
</gene>
<keyword evidence="5" id="KW-0611">Plant defense</keyword>
<dbReference type="InterPro" id="IPR032675">
    <property type="entry name" value="LRR_dom_sf"/>
</dbReference>
<dbReference type="AlphaFoldDB" id="A0AAV1CKV6"/>
<evidence type="ECO:0000256" key="6">
    <source>
        <dbReference type="ARBA" id="ARBA00022840"/>
    </source>
</evidence>
<sequence>MSLDAAVGFILQNLKESIQYNSDLLSGVKDDAKELSGDLDTLKAFVKTYTQKYQDNDILETLANKIRSAVYRAEDAIEKYIYCASQQKQRTGVNKAVQWLSYMSDLKTVAKEIRKVSKEVKAIYNTEAQIGLAAMQIEENANKDQKKKKTPIVEDNVVGFEDAAQEVYELLAGEDKSKNLEVISIIGMLGLGKTTLAKKVFSDPRIEYEFYTRVFVNVSQEYERKEVFLKILASFGQTNEQTQKMSDDELAERLNEQLKTRKYLIVMDDVWTPEAWNDLKVAFPNNNKSSRILITSRNKPVAVAANKNIDPYNLRFLYPEESQELLRRKVFGENSCPADKEEYEVRILKKCAGLPLAIVVIAGILVNQRERTDWWRRVAEDVNYYDARNQEQTYDVIKLSYNHMPYSLKPCFLYLGVFREDLDIPVWKLLRLWIAEGLIARNGSNMTLEDIAEDYLEELVDRNLVMAANRRLTGQIKTCRIHDTLRDFCKKESMKENLFLEIKRFEDVFALSGNSSEKNMRRLCVNAFVSEYIKSKPSGELVRSFLSFAKEETIMPPEHVSTIPKAFKLLRVLDVRSIIYHRFPTELLQLVLLKYIAISSNFKVLPEKVANLWNLQTLIVDTSSRTLEIKADIWKLSQLRHLQTNASTRLPQPKEDSPSNPNLLTLATIAPGSCTIEVFSKTPKLKKLGICGKLVELLEPNVQSNLSNCLIRLEDLENLKLMNDDMTSRLHSLPPDNVFPKQLVRLTLQNTLLDWRHMSTLGRLEKLEVLKLKDNAFQGEFWDTEPGGFRSLKVLHIGSTNLVRWKSAASHFPQLRSLFLRHCTVLEAIPPELGDISTLQKIDLYCTNARVATSARKIEVLKLKVQAQKKIKGAGFKFSFYPPDH</sequence>
<evidence type="ECO:0000259" key="7">
    <source>
        <dbReference type="Pfam" id="PF00931"/>
    </source>
</evidence>
<dbReference type="Pfam" id="PF23598">
    <property type="entry name" value="LRR_14"/>
    <property type="match status" value="1"/>
</dbReference>
<dbReference type="GO" id="GO:0098542">
    <property type="term" value="P:defense response to other organism"/>
    <property type="evidence" value="ECO:0007669"/>
    <property type="project" value="TreeGrafter"/>
</dbReference>
<keyword evidence="4" id="KW-0547">Nucleotide-binding</keyword>
<reference evidence="11" key="1">
    <citation type="submission" date="2023-03" db="EMBL/GenBank/DDBJ databases">
        <authorList>
            <person name="Julca I."/>
        </authorList>
    </citation>
    <scope>NUCLEOTIDE SEQUENCE</scope>
</reference>
<evidence type="ECO:0000256" key="3">
    <source>
        <dbReference type="ARBA" id="ARBA00022737"/>
    </source>
</evidence>
<dbReference type="Gene3D" id="3.40.50.300">
    <property type="entry name" value="P-loop containing nucleotide triphosphate hydrolases"/>
    <property type="match status" value="1"/>
</dbReference>
<evidence type="ECO:0000313" key="11">
    <source>
        <dbReference type="EMBL" id="CAI9096251.1"/>
    </source>
</evidence>
<feature type="domain" description="Disease resistance protein winged helix" evidence="9">
    <location>
        <begin position="417"/>
        <end position="488"/>
    </location>
</feature>
<dbReference type="InterPro" id="IPR036388">
    <property type="entry name" value="WH-like_DNA-bd_sf"/>
</dbReference>
<organism evidence="11 12">
    <name type="scientific">Oldenlandia corymbosa var. corymbosa</name>
    <dbReference type="NCBI Taxonomy" id="529605"/>
    <lineage>
        <taxon>Eukaryota</taxon>
        <taxon>Viridiplantae</taxon>
        <taxon>Streptophyta</taxon>
        <taxon>Embryophyta</taxon>
        <taxon>Tracheophyta</taxon>
        <taxon>Spermatophyta</taxon>
        <taxon>Magnoliopsida</taxon>
        <taxon>eudicotyledons</taxon>
        <taxon>Gunneridae</taxon>
        <taxon>Pentapetalae</taxon>
        <taxon>asterids</taxon>
        <taxon>lamiids</taxon>
        <taxon>Gentianales</taxon>
        <taxon>Rubiaceae</taxon>
        <taxon>Rubioideae</taxon>
        <taxon>Spermacoceae</taxon>
        <taxon>Hedyotis-Oldenlandia complex</taxon>
        <taxon>Oldenlandia</taxon>
    </lineage>
</organism>
<evidence type="ECO:0000259" key="8">
    <source>
        <dbReference type="Pfam" id="PF18052"/>
    </source>
</evidence>
<dbReference type="Gene3D" id="1.10.8.430">
    <property type="entry name" value="Helical domain of apoptotic protease-activating factors"/>
    <property type="match status" value="1"/>
</dbReference>
<keyword evidence="2" id="KW-0433">Leucine-rich repeat</keyword>
<dbReference type="EMBL" id="OX459119">
    <property type="protein sequence ID" value="CAI9096251.1"/>
    <property type="molecule type" value="Genomic_DNA"/>
</dbReference>
<dbReference type="GO" id="GO:0043531">
    <property type="term" value="F:ADP binding"/>
    <property type="evidence" value="ECO:0007669"/>
    <property type="project" value="InterPro"/>
</dbReference>
<evidence type="ECO:0000256" key="4">
    <source>
        <dbReference type="ARBA" id="ARBA00022741"/>
    </source>
</evidence>
<evidence type="ECO:0000256" key="1">
    <source>
        <dbReference type="ARBA" id="ARBA00008894"/>
    </source>
</evidence>
<dbReference type="Pfam" id="PF18052">
    <property type="entry name" value="Rx_N"/>
    <property type="match status" value="1"/>
</dbReference>
<evidence type="ECO:0000256" key="5">
    <source>
        <dbReference type="ARBA" id="ARBA00022821"/>
    </source>
</evidence>
<keyword evidence="12" id="KW-1185">Reference proteome</keyword>
<name>A0AAV1CKV6_OLDCO</name>
<feature type="domain" description="Disease resistance R13L4/SHOC-2-like LRR" evidence="10">
    <location>
        <begin position="542"/>
        <end position="750"/>
    </location>
</feature>
<keyword evidence="6" id="KW-0067">ATP-binding</keyword>